<sequence length="88" mass="10264">MQLEPREIYIAGDSPYPRHLEGQLVEARVMQLDDYWVPAGRLIRELDPFEYSMRDGCDDVVDAHHVYEMRHGGLIIIALEIRLAQKKN</sequence>
<evidence type="ECO:0000313" key="1">
    <source>
        <dbReference type="EMBL" id="VFQ42413.1"/>
    </source>
</evidence>
<organism evidence="1 2">
    <name type="scientific">Desulfoluna butyratoxydans</name>
    <dbReference type="NCBI Taxonomy" id="231438"/>
    <lineage>
        <taxon>Bacteria</taxon>
        <taxon>Pseudomonadati</taxon>
        <taxon>Thermodesulfobacteriota</taxon>
        <taxon>Desulfobacteria</taxon>
        <taxon>Desulfobacterales</taxon>
        <taxon>Desulfolunaceae</taxon>
        <taxon>Desulfoluna</taxon>
    </lineage>
</organism>
<evidence type="ECO:0000313" key="2">
    <source>
        <dbReference type="Proteomes" id="UP000507962"/>
    </source>
</evidence>
<accession>A0A4U8YMH9</accession>
<reference evidence="1 2" key="1">
    <citation type="submission" date="2019-03" db="EMBL/GenBank/DDBJ databases">
        <authorList>
            <person name="Nijsse B."/>
        </authorList>
    </citation>
    <scope>NUCLEOTIDE SEQUENCE [LARGE SCALE GENOMIC DNA]</scope>
    <source>
        <strain evidence="1">Desulfoluna butyratoxydans MSL71</strain>
    </source>
</reference>
<proteinExistence type="predicted"/>
<dbReference type="EMBL" id="CAADHO010000001">
    <property type="protein sequence ID" value="VFQ42413.1"/>
    <property type="molecule type" value="Genomic_DNA"/>
</dbReference>
<name>A0A4U8YMH9_9BACT</name>
<keyword evidence="2" id="KW-1185">Reference proteome</keyword>
<gene>
    <name evidence="1" type="ORF">MSL71_310</name>
</gene>
<dbReference type="AlphaFoldDB" id="A0A4U8YMH9"/>
<dbReference type="Proteomes" id="UP000507962">
    <property type="component" value="Unassembled WGS sequence"/>
</dbReference>
<protein>
    <submittedName>
        <fullName evidence="1">Uncharacterized protein</fullName>
    </submittedName>
</protein>
<dbReference type="RefSeq" id="WP_180136671.1">
    <property type="nucleotide sequence ID" value="NZ_CAADHO010000001.1"/>
</dbReference>